<keyword evidence="4" id="KW-1185">Reference proteome</keyword>
<dbReference type="AlphaFoldDB" id="A0A7D5KNS3"/>
<dbReference type="InterPro" id="IPR036291">
    <property type="entry name" value="NAD(P)-bd_dom_sf"/>
</dbReference>
<accession>A0A7D5KNS3</accession>
<feature type="compositionally biased region" description="Low complexity" evidence="1">
    <location>
        <begin position="324"/>
        <end position="343"/>
    </location>
</feature>
<dbReference type="EMBL" id="CP058530">
    <property type="protein sequence ID" value="QLG29575.1"/>
    <property type="molecule type" value="Genomic_DNA"/>
</dbReference>
<dbReference type="Pfam" id="PF01370">
    <property type="entry name" value="Epimerase"/>
    <property type="match status" value="1"/>
</dbReference>
<evidence type="ECO:0000256" key="1">
    <source>
        <dbReference type="SAM" id="MobiDB-lite"/>
    </source>
</evidence>
<reference evidence="3 4" key="1">
    <citation type="submission" date="2020-07" db="EMBL/GenBank/DDBJ databases">
        <title>Gai3-2, isolated from salt lake.</title>
        <authorList>
            <person name="Cui H."/>
            <person name="Shi X."/>
        </authorList>
    </citation>
    <scope>NUCLEOTIDE SEQUENCE [LARGE SCALE GENOMIC DNA]</scope>
    <source>
        <strain evidence="3 4">Gai3-2</strain>
        <plasmid evidence="3 4">unnamed1</plasmid>
    </source>
</reference>
<feature type="domain" description="NAD-dependent epimerase/dehydratase" evidence="2">
    <location>
        <begin position="29"/>
        <end position="258"/>
    </location>
</feature>
<evidence type="ECO:0000313" key="3">
    <source>
        <dbReference type="EMBL" id="QLG29575.1"/>
    </source>
</evidence>
<organism evidence="3 4">
    <name type="scientific">Halorarum halophilum</name>
    <dbReference type="NCBI Taxonomy" id="2743090"/>
    <lineage>
        <taxon>Archaea</taxon>
        <taxon>Methanobacteriati</taxon>
        <taxon>Methanobacteriota</taxon>
        <taxon>Stenosarchaea group</taxon>
        <taxon>Halobacteria</taxon>
        <taxon>Halobacteriales</taxon>
        <taxon>Haloferacaceae</taxon>
        <taxon>Halorarum</taxon>
    </lineage>
</organism>
<sequence>MTDDHPRGGDHADARGLDTDREGPSGETVLVTGGAGFVGGHIADALVADNEVRVLDDLSTGRPRIVPDGATFIEGDVRDPDTLAEAMAGVDLVFHEAGLVSVPKSVDRPTESHDRNATATVQLLEAARRADARVVLASSVAIYGEPESIPVAEDHPKAPGSPYGLDKLALDHYARLYHDLYGLETVALRYFNIYGPRQASGPYSGVISAFLDQARSGGPLTVEGDGEQTRDFVHVSDVVDANLAAARTDEVGTAVNVGTGESVTIRELAETVRDVSGEDVDIVHTDPRQGDLRRSRADVSRAREVLDFEPTTSLRDGLADLVESTDPTAASDTTGSADATTNR</sequence>
<evidence type="ECO:0000313" key="4">
    <source>
        <dbReference type="Proteomes" id="UP000509750"/>
    </source>
</evidence>
<geneLocation type="plasmid" evidence="3 4">
    <name>unnamed1</name>
</geneLocation>
<feature type="compositionally biased region" description="Basic and acidic residues" evidence="1">
    <location>
        <begin position="1"/>
        <end position="24"/>
    </location>
</feature>
<dbReference type="Proteomes" id="UP000509750">
    <property type="component" value="Plasmid unnamed1"/>
</dbReference>
<dbReference type="Gene3D" id="3.40.50.720">
    <property type="entry name" value="NAD(P)-binding Rossmann-like Domain"/>
    <property type="match status" value="1"/>
</dbReference>
<dbReference type="Gene3D" id="3.90.25.10">
    <property type="entry name" value="UDP-galactose 4-epimerase, domain 1"/>
    <property type="match status" value="1"/>
</dbReference>
<dbReference type="SUPFAM" id="SSF51735">
    <property type="entry name" value="NAD(P)-binding Rossmann-fold domains"/>
    <property type="match status" value="1"/>
</dbReference>
<dbReference type="PANTHER" id="PTHR43245:SF13">
    <property type="entry name" value="UDP-D-APIOSE_UDP-D-XYLOSE SYNTHASE 2"/>
    <property type="match status" value="1"/>
</dbReference>
<feature type="region of interest" description="Disordered" evidence="1">
    <location>
        <begin position="1"/>
        <end position="27"/>
    </location>
</feature>
<dbReference type="PANTHER" id="PTHR43245">
    <property type="entry name" value="BIFUNCTIONAL POLYMYXIN RESISTANCE PROTEIN ARNA"/>
    <property type="match status" value="1"/>
</dbReference>
<dbReference type="InterPro" id="IPR050177">
    <property type="entry name" value="Lipid_A_modif_metabolic_enz"/>
</dbReference>
<feature type="region of interest" description="Disordered" evidence="1">
    <location>
        <begin position="317"/>
        <end position="343"/>
    </location>
</feature>
<dbReference type="OrthoDB" id="4907at2157"/>
<keyword evidence="3" id="KW-0614">Plasmid</keyword>
<protein>
    <submittedName>
        <fullName evidence="3">NAD-dependent epimerase/dehydratase family protein</fullName>
    </submittedName>
</protein>
<name>A0A7D5KNS3_9EURY</name>
<proteinExistence type="predicted"/>
<dbReference type="InterPro" id="IPR001509">
    <property type="entry name" value="Epimerase_deHydtase"/>
</dbReference>
<evidence type="ECO:0000259" key="2">
    <source>
        <dbReference type="Pfam" id="PF01370"/>
    </source>
</evidence>
<gene>
    <name evidence="3" type="ORF">HUG10_18355</name>
</gene>
<dbReference type="KEGG" id="halg:HUG10_18355"/>